<keyword evidence="1" id="KW-0472">Membrane</keyword>
<reference evidence="2 3" key="1">
    <citation type="submission" date="2019-07" db="EMBL/GenBank/DDBJ databases">
        <title>Whole genome shotgun sequence of Chitinophaga cymbidii NBRC 109752.</title>
        <authorList>
            <person name="Hosoyama A."/>
            <person name="Uohara A."/>
            <person name="Ohji S."/>
            <person name="Ichikawa N."/>
        </authorList>
    </citation>
    <scope>NUCLEOTIDE SEQUENCE [LARGE SCALE GENOMIC DNA]</scope>
    <source>
        <strain evidence="2 3">NBRC 109752</strain>
    </source>
</reference>
<dbReference type="AlphaFoldDB" id="A0A512RN94"/>
<feature type="transmembrane region" description="Helical" evidence="1">
    <location>
        <begin position="77"/>
        <end position="97"/>
    </location>
</feature>
<evidence type="ECO:0000256" key="1">
    <source>
        <dbReference type="SAM" id="Phobius"/>
    </source>
</evidence>
<dbReference type="RefSeq" id="WP_146864467.1">
    <property type="nucleotide sequence ID" value="NZ_BKAU01000004.1"/>
</dbReference>
<name>A0A512RN94_9BACT</name>
<keyword evidence="1" id="KW-1133">Transmembrane helix</keyword>
<dbReference type="OrthoDB" id="674314at2"/>
<sequence>MTTLMLIALAAALFFVAHVFLLFTSFGKDRYSKTKYLWSHLTLWISGVLVFTLTTLYAGTGESGIVDVFDTPVRRGLILMVVAVLSIVAHTIVRYLVLPRYQVK</sequence>
<organism evidence="2 3">
    <name type="scientific">Chitinophaga cymbidii</name>
    <dbReference type="NCBI Taxonomy" id="1096750"/>
    <lineage>
        <taxon>Bacteria</taxon>
        <taxon>Pseudomonadati</taxon>
        <taxon>Bacteroidota</taxon>
        <taxon>Chitinophagia</taxon>
        <taxon>Chitinophagales</taxon>
        <taxon>Chitinophagaceae</taxon>
        <taxon>Chitinophaga</taxon>
    </lineage>
</organism>
<comment type="caution">
    <text evidence="2">The sequence shown here is derived from an EMBL/GenBank/DDBJ whole genome shotgun (WGS) entry which is preliminary data.</text>
</comment>
<feature type="transmembrane region" description="Helical" evidence="1">
    <location>
        <begin position="36"/>
        <end position="57"/>
    </location>
</feature>
<gene>
    <name evidence="2" type="ORF">CCY01nite_34220</name>
</gene>
<dbReference type="Proteomes" id="UP000321436">
    <property type="component" value="Unassembled WGS sequence"/>
</dbReference>
<proteinExistence type="predicted"/>
<keyword evidence="1" id="KW-0812">Transmembrane</keyword>
<feature type="transmembrane region" description="Helical" evidence="1">
    <location>
        <begin position="6"/>
        <end position="24"/>
    </location>
</feature>
<evidence type="ECO:0000313" key="2">
    <source>
        <dbReference type="EMBL" id="GEP97162.1"/>
    </source>
</evidence>
<dbReference type="EMBL" id="BKAU01000004">
    <property type="protein sequence ID" value="GEP97162.1"/>
    <property type="molecule type" value="Genomic_DNA"/>
</dbReference>
<evidence type="ECO:0000313" key="3">
    <source>
        <dbReference type="Proteomes" id="UP000321436"/>
    </source>
</evidence>
<protein>
    <submittedName>
        <fullName evidence="2">Uncharacterized protein</fullName>
    </submittedName>
</protein>
<keyword evidence="3" id="KW-1185">Reference proteome</keyword>
<accession>A0A512RN94</accession>